<dbReference type="PANTHER" id="PTHR32089">
    <property type="entry name" value="METHYL-ACCEPTING CHEMOTAXIS PROTEIN MCPB"/>
    <property type="match status" value="1"/>
</dbReference>
<gene>
    <name evidence="5" type="ORF">IGS68_02125</name>
</gene>
<dbReference type="SMART" id="SM00283">
    <property type="entry name" value="MA"/>
    <property type="match status" value="1"/>
</dbReference>
<dbReference type="PROSITE" id="PS50111">
    <property type="entry name" value="CHEMOTAXIS_TRANSDUC_2"/>
    <property type="match status" value="1"/>
</dbReference>
<name>A0ABX7B9V3_9PROT</name>
<proteinExistence type="predicted"/>
<evidence type="ECO:0000313" key="6">
    <source>
        <dbReference type="Proteomes" id="UP000595197"/>
    </source>
</evidence>
<dbReference type="RefSeq" id="WP_201076974.1">
    <property type="nucleotide sequence ID" value="NZ_CP067420.1"/>
</dbReference>
<dbReference type="Gene3D" id="1.10.287.950">
    <property type="entry name" value="Methyl-accepting chemotaxis protein"/>
    <property type="match status" value="1"/>
</dbReference>
<dbReference type="SUPFAM" id="SSF58104">
    <property type="entry name" value="Methyl-accepting chemotaxis protein (MCP) signaling domain"/>
    <property type="match status" value="1"/>
</dbReference>
<dbReference type="Proteomes" id="UP000595197">
    <property type="component" value="Chromosome"/>
</dbReference>
<dbReference type="PANTHER" id="PTHR32089:SF112">
    <property type="entry name" value="LYSOZYME-LIKE PROTEIN-RELATED"/>
    <property type="match status" value="1"/>
</dbReference>
<dbReference type="Gene3D" id="1.10.490.10">
    <property type="entry name" value="Globins"/>
    <property type="match status" value="1"/>
</dbReference>
<dbReference type="SUPFAM" id="SSF141371">
    <property type="entry name" value="PilZ domain-like"/>
    <property type="match status" value="1"/>
</dbReference>
<dbReference type="InterPro" id="IPR012292">
    <property type="entry name" value="Globin/Proto"/>
</dbReference>
<organism evidence="5 6">
    <name type="scientific">Skermanella cutis</name>
    <dbReference type="NCBI Taxonomy" id="2775420"/>
    <lineage>
        <taxon>Bacteria</taxon>
        <taxon>Pseudomonadati</taxon>
        <taxon>Pseudomonadota</taxon>
        <taxon>Alphaproteobacteria</taxon>
        <taxon>Rhodospirillales</taxon>
        <taxon>Azospirillaceae</taxon>
        <taxon>Skermanella</taxon>
    </lineage>
</organism>
<evidence type="ECO:0000256" key="1">
    <source>
        <dbReference type="ARBA" id="ARBA00023224"/>
    </source>
</evidence>
<protein>
    <submittedName>
        <fullName evidence="5">PilZ domain-containing protein</fullName>
    </submittedName>
</protein>
<feature type="domain" description="Methyl-accepting transducer" evidence="4">
    <location>
        <begin position="202"/>
        <end position="428"/>
    </location>
</feature>
<accession>A0ABX7B9V3</accession>
<keyword evidence="6" id="KW-1185">Reference proteome</keyword>
<dbReference type="InterPro" id="IPR009050">
    <property type="entry name" value="Globin-like_sf"/>
</dbReference>
<dbReference type="EMBL" id="CP067420">
    <property type="protein sequence ID" value="QQP90093.1"/>
    <property type="molecule type" value="Genomic_DNA"/>
</dbReference>
<dbReference type="SUPFAM" id="SSF46458">
    <property type="entry name" value="Globin-like"/>
    <property type="match status" value="1"/>
</dbReference>
<evidence type="ECO:0000259" key="4">
    <source>
        <dbReference type="PROSITE" id="PS50111"/>
    </source>
</evidence>
<evidence type="ECO:0000256" key="2">
    <source>
        <dbReference type="PROSITE-ProRule" id="PRU00284"/>
    </source>
</evidence>
<dbReference type="Pfam" id="PF07238">
    <property type="entry name" value="PilZ"/>
    <property type="match status" value="1"/>
</dbReference>
<dbReference type="Pfam" id="PF00015">
    <property type="entry name" value="MCPsignal"/>
    <property type="match status" value="1"/>
</dbReference>
<dbReference type="Gene3D" id="2.40.10.220">
    <property type="entry name" value="predicted glycosyltransferase like domains"/>
    <property type="match status" value="1"/>
</dbReference>
<dbReference type="InterPro" id="IPR044398">
    <property type="entry name" value="Globin-sensor_dom"/>
</dbReference>
<feature type="region of interest" description="Disordered" evidence="3">
    <location>
        <begin position="1"/>
        <end position="20"/>
    </location>
</feature>
<evidence type="ECO:0000313" key="5">
    <source>
        <dbReference type="EMBL" id="QQP90093.1"/>
    </source>
</evidence>
<sequence length="727" mass="78961">MNTRELSDARAQPDAAPSHGTSVELALWRIDGATQRSLRQLGPHVNADLDGILTDFYGFLKRFPETAELIAAEGMVARLICAQQDHWHKLFVDGIDARYVERVQRIGSAHHRVGLKPRFYLSAYSFILERLVRSVIERNRWSRQAAADQAATLIRTLLMEAELALSVYTHTTTEQHVTDELLDLADTFEQELDDAVQLVRRKAEAMETASTEVLGAARMVSEDGNHVAEASHEADVNAQTIAAATQELSASIAEISRQVDRSTGAAQDATLRSQAARDIANNLTDVSDRIGAIASLIEKIAKETRLLALNASIEAARAGEAGRGFSVVANEVKLLADQTNDATGNIRSEIQSMQKAIGDTVTAIADVAGRVELVNDTITAIASAVVEQDAVTQDIAQTVTQTADSVRRVHERIGSVATQAGLTTTVSTQLRNNTTELVEQVVNIEKRVISSLRNSRFAERRRAMRVTVDLKTECRIDGRTVPACVENISSGGAQVRLAAGTAAPGALVSFDLPGIGEVAARAATVEGEVLHVHFEDLAPGVRSALAESLDRWHRGDEALIETVQAAARQISGLFDDTIDEGGIGAAAMFSTAYQPIPGTDPQQYLTAYTELCDRLLPPIQEAVLRKEARIDFCVAVDRNGYLPTHNLKYSQPQRPGEPAWNAANCRNRRLFDDFTGVAAARSRAPALVQTYRRDMGGGKFLLLKDVSAPILVHGRHWGALRLGCRPT</sequence>
<dbReference type="InterPro" id="IPR009875">
    <property type="entry name" value="PilZ_domain"/>
</dbReference>
<reference evidence="5" key="1">
    <citation type="submission" date="2021-02" db="EMBL/GenBank/DDBJ databases">
        <title>Skermanella TT6 skin isolate.</title>
        <authorList>
            <person name="Lee K."/>
            <person name="Ganzorig M."/>
        </authorList>
    </citation>
    <scope>NUCLEOTIDE SEQUENCE</scope>
    <source>
        <strain evidence="5">TT6</strain>
    </source>
</reference>
<dbReference type="CDD" id="cd01068">
    <property type="entry name" value="globin_sensor"/>
    <property type="match status" value="1"/>
</dbReference>
<dbReference type="InterPro" id="IPR039379">
    <property type="entry name" value="Protoglobin_sensor_dom"/>
</dbReference>
<evidence type="ECO:0000256" key="3">
    <source>
        <dbReference type="SAM" id="MobiDB-lite"/>
    </source>
</evidence>
<dbReference type="InterPro" id="IPR004089">
    <property type="entry name" value="MCPsignal_dom"/>
</dbReference>
<keyword evidence="1 2" id="KW-0807">Transducer</keyword>
<dbReference type="Pfam" id="PF11563">
    <property type="entry name" value="Protoglobin"/>
    <property type="match status" value="1"/>
</dbReference>